<dbReference type="STRING" id="1166018.FAES_1469"/>
<dbReference type="PANTHER" id="PTHR36919:SF2">
    <property type="entry name" value="BLL6627 PROTEIN"/>
    <property type="match status" value="1"/>
</dbReference>
<evidence type="ECO:0000259" key="2">
    <source>
        <dbReference type="Pfam" id="PF09917"/>
    </source>
</evidence>
<evidence type="ECO:0000313" key="4">
    <source>
        <dbReference type="Proteomes" id="UP000011058"/>
    </source>
</evidence>
<dbReference type="InterPro" id="IPR019223">
    <property type="entry name" value="DUF2147"/>
</dbReference>
<dbReference type="EMBL" id="HE796683">
    <property type="protein sequence ID" value="CCG99479.1"/>
    <property type="molecule type" value="Genomic_DNA"/>
</dbReference>
<accession>I0K5S6</accession>
<proteinExistence type="predicted"/>
<dbReference type="PATRIC" id="fig|1166018.3.peg.3204"/>
<dbReference type="AlphaFoldDB" id="I0K5S6"/>
<dbReference type="Pfam" id="PF09917">
    <property type="entry name" value="DUF2147"/>
    <property type="match status" value="1"/>
</dbReference>
<name>I0K5S6_9BACT</name>
<dbReference type="Proteomes" id="UP000011058">
    <property type="component" value="Chromosome"/>
</dbReference>
<dbReference type="eggNOG" id="COG4731">
    <property type="taxonomic scope" value="Bacteria"/>
</dbReference>
<keyword evidence="1" id="KW-0472">Membrane</keyword>
<keyword evidence="1" id="KW-1133">Transmembrane helix</keyword>
<protein>
    <recommendedName>
        <fullName evidence="2">DUF2147 domain-containing protein</fullName>
    </recommendedName>
</protein>
<evidence type="ECO:0000313" key="3">
    <source>
        <dbReference type="EMBL" id="CCG99479.1"/>
    </source>
</evidence>
<feature type="domain" description="DUF2147" evidence="2">
    <location>
        <begin position="166"/>
        <end position="282"/>
    </location>
</feature>
<reference evidence="3 4" key="1">
    <citation type="journal article" date="2012" name="J. Bacteriol.">
        <title>Genome Sequence of Fibrella aestuarina BUZ 2T, a Filamentous Marine Bacterium.</title>
        <authorList>
            <person name="Filippini M."/>
            <person name="Qi W."/>
            <person name="Blom J."/>
            <person name="Goesmann A."/>
            <person name="Smits T.H."/>
            <person name="Bagheri H.C."/>
        </authorList>
    </citation>
    <scope>NUCLEOTIDE SEQUENCE [LARGE SCALE GENOMIC DNA]</scope>
    <source>
        <strain evidence="4">BUZ 2T</strain>
    </source>
</reference>
<gene>
    <name evidence="3" type="ORF">FAES_1469</name>
</gene>
<feature type="transmembrane region" description="Helical" evidence="1">
    <location>
        <begin position="106"/>
        <end position="128"/>
    </location>
</feature>
<dbReference type="PANTHER" id="PTHR36919">
    <property type="entry name" value="BLR1215 PROTEIN"/>
    <property type="match status" value="1"/>
</dbReference>
<dbReference type="HOGENOM" id="CLU_979157_0_0_10"/>
<evidence type="ECO:0000256" key="1">
    <source>
        <dbReference type="SAM" id="Phobius"/>
    </source>
</evidence>
<keyword evidence="4" id="KW-1185">Reference proteome</keyword>
<organism evidence="3 4">
    <name type="scientific">Fibrella aestuarina BUZ 2</name>
    <dbReference type="NCBI Taxonomy" id="1166018"/>
    <lineage>
        <taxon>Bacteria</taxon>
        <taxon>Pseudomonadati</taxon>
        <taxon>Bacteroidota</taxon>
        <taxon>Cytophagia</taxon>
        <taxon>Cytophagales</taxon>
        <taxon>Spirosomataceae</taxon>
        <taxon>Fibrella</taxon>
    </lineage>
</organism>
<sequence length="284" mass="31630">MPDQAVLVVPGAQEERELHPLIDEVDFVGRGLLVDDVAGPGLFEEQKIQFKRYHVAGEAAVEAQYPDGRKGWAEPIKQGAVEPGPNSVDGLIDGSTNGDCHPNLVLINPCGVNLVLVLYLCFLVKIIFKPTITQRMNGKRFILPLLLVTFLTTAFKSAENPDAVLGTWLNGTKKGHIQIYKQANKYYGKLIWLSEPNDPATGKPKVDSKNPDGKLKSRPLLNLNIMQDFVFDGDDQWEDGKIYNPEDGKTYSCYMKLNDPNSLYVRGYVGIRAIGKTQTWTRIK</sequence>
<keyword evidence="1" id="KW-0812">Transmembrane</keyword>
<dbReference type="KEGG" id="fae:FAES_1469"/>
<dbReference type="Gene3D" id="2.40.128.520">
    <property type="match status" value="1"/>
</dbReference>